<gene>
    <name evidence="2" type="ORF">OL599_12610</name>
</gene>
<keyword evidence="1" id="KW-1133">Transmembrane helix</keyword>
<dbReference type="EMBL" id="JAPDNT010000008">
    <property type="protein sequence ID" value="MCW3475417.1"/>
    <property type="molecule type" value="Genomic_DNA"/>
</dbReference>
<feature type="transmembrane region" description="Helical" evidence="1">
    <location>
        <begin position="35"/>
        <end position="54"/>
    </location>
</feature>
<dbReference type="Proteomes" id="UP001165679">
    <property type="component" value="Unassembled WGS sequence"/>
</dbReference>
<evidence type="ECO:0000313" key="2">
    <source>
        <dbReference type="EMBL" id="MCW3475417.1"/>
    </source>
</evidence>
<dbReference type="AlphaFoldDB" id="A0AA41YN53"/>
<comment type="caution">
    <text evidence="2">The sequence shown here is derived from an EMBL/GenBank/DDBJ whole genome shotgun (WGS) entry which is preliminary data.</text>
</comment>
<dbReference type="RefSeq" id="WP_264714128.1">
    <property type="nucleotide sequence ID" value="NZ_JAPDNT010000008.1"/>
</dbReference>
<protein>
    <submittedName>
        <fullName evidence="2">Uncharacterized protein</fullName>
    </submittedName>
</protein>
<reference evidence="2" key="2">
    <citation type="submission" date="2022-10" db="EMBL/GenBank/DDBJ databases">
        <authorList>
            <person name="Trinh H.N."/>
        </authorList>
    </citation>
    <scope>NUCLEOTIDE SEQUENCE</scope>
    <source>
        <strain evidence="2">RN2-1</strain>
    </source>
</reference>
<keyword evidence="1" id="KW-0472">Membrane</keyword>
<reference evidence="2" key="1">
    <citation type="submission" date="2022-09" db="EMBL/GenBank/DDBJ databases">
        <title>Rhodovastum sp. nov. RN2-1 isolated from soil in Seongnam, South Korea.</title>
        <authorList>
            <person name="Le N.T."/>
        </authorList>
    </citation>
    <scope>NUCLEOTIDE SEQUENCE</scope>
    <source>
        <strain evidence="2">RN2-1</strain>
    </source>
</reference>
<sequence length="62" mass="6594">MRAFLKTLFGDLRNCGVVVVLIAVEAGLVRAGLAHVAPLVLPPLCLVGVSWLAWSGRRVVRG</sequence>
<keyword evidence="3" id="KW-1185">Reference proteome</keyword>
<evidence type="ECO:0000313" key="3">
    <source>
        <dbReference type="Proteomes" id="UP001165679"/>
    </source>
</evidence>
<organism evidence="2 3">
    <name type="scientific">Limobrevibacterium gyesilva</name>
    <dbReference type="NCBI Taxonomy" id="2991712"/>
    <lineage>
        <taxon>Bacteria</taxon>
        <taxon>Pseudomonadati</taxon>
        <taxon>Pseudomonadota</taxon>
        <taxon>Alphaproteobacteria</taxon>
        <taxon>Acetobacterales</taxon>
        <taxon>Acetobacteraceae</taxon>
        <taxon>Limobrevibacterium</taxon>
    </lineage>
</organism>
<keyword evidence="1" id="KW-0812">Transmembrane</keyword>
<name>A0AA41YN53_9PROT</name>
<proteinExistence type="predicted"/>
<accession>A0AA41YN53</accession>
<feature type="transmembrane region" description="Helical" evidence="1">
    <location>
        <begin position="12"/>
        <end position="29"/>
    </location>
</feature>
<evidence type="ECO:0000256" key="1">
    <source>
        <dbReference type="SAM" id="Phobius"/>
    </source>
</evidence>